<keyword evidence="3" id="KW-1185">Reference proteome</keyword>
<dbReference type="RefSeq" id="WP_066340227.1">
    <property type="nucleotide sequence ID" value="NZ_CP016503.1"/>
</dbReference>
<evidence type="ECO:0000313" key="3">
    <source>
        <dbReference type="Proteomes" id="UP000092884"/>
    </source>
</evidence>
<dbReference type="STRING" id="222136.BBW65_04345"/>
<dbReference type="Proteomes" id="UP000092884">
    <property type="component" value="Chromosome"/>
</dbReference>
<accession>A0A1B1U5V5</accession>
<dbReference type="SUPFAM" id="SSF53335">
    <property type="entry name" value="S-adenosyl-L-methionine-dependent methyltransferases"/>
    <property type="match status" value="1"/>
</dbReference>
<dbReference type="InterPro" id="IPR008471">
    <property type="entry name" value="MnmC-like_methylTransf"/>
</dbReference>
<gene>
    <name evidence="2" type="ORF">BBW65_04345</name>
</gene>
<feature type="domain" description="MnmC-like methyltransferase" evidence="1">
    <location>
        <begin position="119"/>
        <end position="220"/>
    </location>
</feature>
<dbReference type="GO" id="GO:0016645">
    <property type="term" value="F:oxidoreductase activity, acting on the CH-NH group of donors"/>
    <property type="evidence" value="ECO:0007669"/>
    <property type="project" value="InterPro"/>
</dbReference>
<proteinExistence type="predicted"/>
<protein>
    <recommendedName>
        <fullName evidence="1">MnmC-like methyltransferase domain-containing protein</fullName>
    </recommendedName>
</protein>
<organism evidence="2 3">
    <name type="scientific">Helicobacter enhydrae</name>
    <dbReference type="NCBI Taxonomy" id="222136"/>
    <lineage>
        <taxon>Bacteria</taxon>
        <taxon>Pseudomonadati</taxon>
        <taxon>Campylobacterota</taxon>
        <taxon>Epsilonproteobacteria</taxon>
        <taxon>Campylobacterales</taxon>
        <taxon>Helicobacteraceae</taxon>
        <taxon>Helicobacter</taxon>
    </lineage>
</organism>
<evidence type="ECO:0000259" key="1">
    <source>
        <dbReference type="Pfam" id="PF05430"/>
    </source>
</evidence>
<dbReference type="OrthoDB" id="9786494at2"/>
<dbReference type="Pfam" id="PF05430">
    <property type="entry name" value="Methyltransf_30"/>
    <property type="match status" value="1"/>
</dbReference>
<dbReference type="PANTHER" id="PTHR39963">
    <property type="entry name" value="SLL0983 PROTEIN"/>
    <property type="match status" value="1"/>
</dbReference>
<sequence length="237" mass="27902">MSIEQRESVDGSLTLFNTQYQESYHNLADGAKTETLLKHIMPPIWCQNLLERDKICILDMCFGLGYNTFWTIWKYLSLNYQGKIEIFSPEKDKALVEALLCFPYPQELMVLDGVPIQEILKSLQSKGEFEHRQWRVEVFWGDACQYVHFFQKQSFDIIYQDAFSPAKNPELWSAEYFQQISSLLKDDGVITTYSQKASVRDILKQLNLYVYEIKHQGIRNSRIISKTPLDYEFLHQK</sequence>
<dbReference type="KEGG" id="het:BBW65_04345"/>
<dbReference type="EMBL" id="CP016503">
    <property type="protein sequence ID" value="ANV98075.1"/>
    <property type="molecule type" value="Genomic_DNA"/>
</dbReference>
<dbReference type="PANTHER" id="PTHR39963:SF1">
    <property type="entry name" value="MNMC-LIKE METHYLTRANSFERASE DOMAIN-CONTAINING PROTEIN"/>
    <property type="match status" value="1"/>
</dbReference>
<dbReference type="Gene3D" id="3.40.50.150">
    <property type="entry name" value="Vaccinia Virus protein VP39"/>
    <property type="match status" value="1"/>
</dbReference>
<dbReference type="AlphaFoldDB" id="A0A1B1U5V5"/>
<reference evidence="3" key="1">
    <citation type="submission" date="2016-07" db="EMBL/GenBank/DDBJ databases">
        <authorList>
            <person name="Florea S."/>
            <person name="Webb J.S."/>
            <person name="Jaromczyk J."/>
            <person name="Schardl C.L."/>
        </authorList>
    </citation>
    <scope>NUCLEOTIDE SEQUENCE [LARGE SCALE GENOMIC DNA]</scope>
    <source>
        <strain evidence="3">MIT 01-6242</strain>
    </source>
</reference>
<evidence type="ECO:0000313" key="2">
    <source>
        <dbReference type="EMBL" id="ANV98075.1"/>
    </source>
</evidence>
<dbReference type="InterPro" id="IPR029063">
    <property type="entry name" value="SAM-dependent_MTases_sf"/>
</dbReference>
<name>A0A1B1U5V5_9HELI</name>